<accession>A0ABS9MG39</accession>
<evidence type="ECO:0000256" key="1">
    <source>
        <dbReference type="ARBA" id="ARBA00022448"/>
    </source>
</evidence>
<dbReference type="InterPro" id="IPR017871">
    <property type="entry name" value="ABC_transporter-like_CS"/>
</dbReference>
<evidence type="ECO:0000256" key="3">
    <source>
        <dbReference type="ARBA" id="ARBA00022840"/>
    </source>
</evidence>
<evidence type="ECO:0000256" key="2">
    <source>
        <dbReference type="ARBA" id="ARBA00022741"/>
    </source>
</evidence>
<dbReference type="InterPro" id="IPR003439">
    <property type="entry name" value="ABC_transporter-like_ATP-bd"/>
</dbReference>
<dbReference type="Proteomes" id="UP001298681">
    <property type="component" value="Unassembled WGS sequence"/>
</dbReference>
<dbReference type="InterPro" id="IPR027417">
    <property type="entry name" value="P-loop_NTPase"/>
</dbReference>
<keyword evidence="2" id="KW-0547">Nucleotide-binding</keyword>
<keyword evidence="1" id="KW-0813">Transport</keyword>
<evidence type="ECO:0000313" key="5">
    <source>
        <dbReference type="EMBL" id="MCG4609765.1"/>
    </source>
</evidence>
<proteinExistence type="predicted"/>
<keyword evidence="6" id="KW-1185">Reference proteome</keyword>
<protein>
    <submittedName>
        <fullName evidence="5">ABC transporter ATP-binding protein</fullName>
    </submittedName>
</protein>
<organism evidence="5 6">
    <name type="scientific">Anaeromassilibacillus senegalensis</name>
    <dbReference type="NCBI Taxonomy" id="1673717"/>
    <lineage>
        <taxon>Bacteria</taxon>
        <taxon>Bacillati</taxon>
        <taxon>Bacillota</taxon>
        <taxon>Clostridia</taxon>
        <taxon>Eubacteriales</taxon>
        <taxon>Acutalibacteraceae</taxon>
        <taxon>Anaeromassilibacillus</taxon>
    </lineage>
</organism>
<dbReference type="PROSITE" id="PS00211">
    <property type="entry name" value="ABC_TRANSPORTER_1"/>
    <property type="match status" value="1"/>
</dbReference>
<feature type="domain" description="ABC transporter" evidence="4">
    <location>
        <begin position="4"/>
        <end position="243"/>
    </location>
</feature>
<dbReference type="InterPro" id="IPR003593">
    <property type="entry name" value="AAA+_ATPase"/>
</dbReference>
<dbReference type="SUPFAM" id="SSF52540">
    <property type="entry name" value="P-loop containing nucleoside triphosphate hydrolases"/>
    <property type="match status" value="1"/>
</dbReference>
<comment type="caution">
    <text evidence="5">The sequence shown here is derived from an EMBL/GenBank/DDBJ whole genome shotgun (WGS) entry which is preliminary data.</text>
</comment>
<dbReference type="Pfam" id="PF00005">
    <property type="entry name" value="ABC_tran"/>
    <property type="match status" value="1"/>
</dbReference>
<dbReference type="InterPro" id="IPR015854">
    <property type="entry name" value="ABC_transpr_LolD-like"/>
</dbReference>
<sequence length="247" mass="27462">MSLINVKDIRKVYRVDEEKIVALGRINLRIEQGEICCILGTSGSGKSTLLNIMAGLEKPTKGSVFIAGKNVTQFTEKQWALFRQRNIGFVFQSYNLMPTQTAIENVAMPLMFKGINKRTRTKEAVHMLKAVGLGSRMMHRPTQMSGGQQQRVGIARAFVAKPKIVFADEPTGNLDSKTSRGVMEIMVRMAKIHHETLIIVTHDVNIAKYADRIINLHDGSIISDEPNQSIVSLDEEKKEPASAAVNE</sequence>
<dbReference type="PROSITE" id="PS50893">
    <property type="entry name" value="ABC_TRANSPORTER_2"/>
    <property type="match status" value="1"/>
</dbReference>
<dbReference type="RefSeq" id="WP_087229233.1">
    <property type="nucleotide sequence ID" value="NZ_JAKNHQ010000002.1"/>
</dbReference>
<dbReference type="PANTHER" id="PTHR24220:SF86">
    <property type="entry name" value="ABC TRANSPORTER ABCH.1"/>
    <property type="match status" value="1"/>
</dbReference>
<evidence type="ECO:0000313" key="6">
    <source>
        <dbReference type="Proteomes" id="UP001298681"/>
    </source>
</evidence>
<keyword evidence="3 5" id="KW-0067">ATP-binding</keyword>
<dbReference type="Gene3D" id="3.40.50.300">
    <property type="entry name" value="P-loop containing nucleotide triphosphate hydrolases"/>
    <property type="match status" value="1"/>
</dbReference>
<dbReference type="EMBL" id="JAKNHQ010000002">
    <property type="protein sequence ID" value="MCG4609765.1"/>
    <property type="molecule type" value="Genomic_DNA"/>
</dbReference>
<dbReference type="PANTHER" id="PTHR24220">
    <property type="entry name" value="IMPORT ATP-BINDING PROTEIN"/>
    <property type="match status" value="1"/>
</dbReference>
<reference evidence="5 6" key="1">
    <citation type="submission" date="2022-01" db="EMBL/GenBank/DDBJ databases">
        <title>Collection of gut derived symbiotic bacterial strains cultured from healthy donors.</title>
        <authorList>
            <person name="Lin H."/>
            <person name="Kohout C."/>
            <person name="Waligurski E."/>
            <person name="Pamer E.G."/>
        </authorList>
    </citation>
    <scope>NUCLEOTIDE SEQUENCE [LARGE SCALE GENOMIC DNA]</scope>
    <source>
        <strain evidence="5 6">DFI.7.58</strain>
    </source>
</reference>
<dbReference type="SMART" id="SM00382">
    <property type="entry name" value="AAA"/>
    <property type="match status" value="1"/>
</dbReference>
<dbReference type="InterPro" id="IPR017911">
    <property type="entry name" value="MacB-like_ATP-bd"/>
</dbReference>
<dbReference type="CDD" id="cd03255">
    <property type="entry name" value="ABC_MJ0796_LolCDE_FtsE"/>
    <property type="match status" value="1"/>
</dbReference>
<dbReference type="GO" id="GO:0005524">
    <property type="term" value="F:ATP binding"/>
    <property type="evidence" value="ECO:0007669"/>
    <property type="project" value="UniProtKB-KW"/>
</dbReference>
<name>A0ABS9MG39_9FIRM</name>
<gene>
    <name evidence="5" type="ORF">L0P57_02245</name>
</gene>
<evidence type="ECO:0000259" key="4">
    <source>
        <dbReference type="PROSITE" id="PS50893"/>
    </source>
</evidence>